<dbReference type="Proteomes" id="UP000063789">
    <property type="component" value="Chromosome"/>
</dbReference>
<gene>
    <name evidence="3" type="ORF">ACH46_09560</name>
</gene>
<feature type="coiled-coil region" evidence="1">
    <location>
        <begin position="75"/>
        <end position="102"/>
    </location>
</feature>
<accession>A0A0N9N930</accession>
<evidence type="ECO:0000256" key="1">
    <source>
        <dbReference type="SAM" id="Coils"/>
    </source>
</evidence>
<protein>
    <recommendedName>
        <fullName evidence="5">Scaffolding protein</fullName>
    </recommendedName>
</protein>
<dbReference type="KEGG" id="goq:ACH46_09560"/>
<dbReference type="RefSeq" id="WP_120298713.1">
    <property type="nucleotide sequence ID" value="NZ_CP011853.1"/>
</dbReference>
<feature type="compositionally biased region" description="Polar residues" evidence="2">
    <location>
        <begin position="33"/>
        <end position="47"/>
    </location>
</feature>
<dbReference type="AlphaFoldDB" id="A0A0N9N930"/>
<sequence length="172" mass="18546">MNTDDDKTTDQTEDQGPDTTAEAPETPAEDQENPGQSPENVTVTEQSEASDTEEQADEDTSEPAEDADTFPRAYVEELRKESAGYRTRVKDLETKLHRLQVEQTGALADPADLEFDAAHLESPEALQAAIEELLAAKPHLKARRFAPDAAAQGAKASASSGVDLLGILRQNA</sequence>
<evidence type="ECO:0000256" key="2">
    <source>
        <dbReference type="SAM" id="MobiDB-lite"/>
    </source>
</evidence>
<reference evidence="3 4" key="2">
    <citation type="journal article" date="2017" name="Int. J. Syst. Evol. Microbiol.">
        <title>Gordonia phthalatica sp. nov., a di-n-butyl phthalate-degrading bacterium isolated from activated sludge.</title>
        <authorList>
            <person name="Jin D."/>
            <person name="Kong X."/>
            <person name="Jia M."/>
            <person name="Yu X."/>
            <person name="Wang X."/>
            <person name="Zhuang X."/>
            <person name="Deng Y."/>
            <person name="Bai Z."/>
        </authorList>
    </citation>
    <scope>NUCLEOTIDE SEQUENCE [LARGE SCALE GENOMIC DNA]</scope>
    <source>
        <strain evidence="3 4">QH-11</strain>
    </source>
</reference>
<feature type="compositionally biased region" description="Basic and acidic residues" evidence="2">
    <location>
        <begin position="1"/>
        <end position="10"/>
    </location>
</feature>
<organism evidence="3 4">
    <name type="scientific">Gordonia phthalatica</name>
    <dbReference type="NCBI Taxonomy" id="1136941"/>
    <lineage>
        <taxon>Bacteria</taxon>
        <taxon>Bacillati</taxon>
        <taxon>Actinomycetota</taxon>
        <taxon>Actinomycetes</taxon>
        <taxon>Mycobacteriales</taxon>
        <taxon>Gordoniaceae</taxon>
        <taxon>Gordonia</taxon>
    </lineage>
</organism>
<dbReference type="PATRIC" id="fig|1136941.3.peg.1942"/>
<dbReference type="OrthoDB" id="3831049at2"/>
<keyword evidence="1" id="KW-0175">Coiled coil</keyword>
<evidence type="ECO:0000313" key="4">
    <source>
        <dbReference type="Proteomes" id="UP000063789"/>
    </source>
</evidence>
<name>A0A0N9N930_9ACTN</name>
<reference evidence="4" key="1">
    <citation type="submission" date="2015-06" db="EMBL/GenBank/DDBJ databases">
        <title>Complete genome sequence and metabolic analysis of phthalate degradation pathway in Gordonia sp. QH-11.</title>
        <authorList>
            <person name="Jin D."/>
            <person name="Kong X."/>
            <person name="Bai Z."/>
        </authorList>
    </citation>
    <scope>NUCLEOTIDE SEQUENCE [LARGE SCALE GENOMIC DNA]</scope>
    <source>
        <strain evidence="4">QH-11</strain>
    </source>
</reference>
<keyword evidence="4" id="KW-1185">Reference proteome</keyword>
<feature type="region of interest" description="Disordered" evidence="2">
    <location>
        <begin position="1"/>
        <end position="72"/>
    </location>
</feature>
<feature type="compositionally biased region" description="Acidic residues" evidence="2">
    <location>
        <begin position="48"/>
        <end position="68"/>
    </location>
</feature>
<evidence type="ECO:0000313" key="3">
    <source>
        <dbReference type="EMBL" id="ALG84692.1"/>
    </source>
</evidence>
<proteinExistence type="predicted"/>
<dbReference type="EMBL" id="CP011853">
    <property type="protein sequence ID" value="ALG84692.1"/>
    <property type="molecule type" value="Genomic_DNA"/>
</dbReference>
<evidence type="ECO:0008006" key="5">
    <source>
        <dbReference type="Google" id="ProtNLM"/>
    </source>
</evidence>
<dbReference type="STRING" id="1136941.ACH46_09560"/>